<dbReference type="OrthoDB" id="6078215at2"/>
<feature type="chain" id="PRO_5004178976" description="Outer membrane protein beta-barrel domain-containing protein" evidence="2">
    <location>
        <begin position="20"/>
        <end position="205"/>
    </location>
</feature>
<protein>
    <recommendedName>
        <fullName evidence="3">Outer membrane protein beta-barrel domain-containing protein</fullName>
    </recommendedName>
</protein>
<keyword evidence="1 2" id="KW-0732">Signal</keyword>
<reference evidence="4 5" key="1">
    <citation type="journal article" date="2006" name="Nat. Biotechnol.">
        <title>Genome sequence of the ubiquitous hydrocarbon-degrading marine bacterium Alcanivorax borkumensis.</title>
        <authorList>
            <person name="Schneiker S."/>
            <person name="Martins dos Santos V.A.P."/>
            <person name="Bartels D."/>
            <person name="Bekel T."/>
            <person name="Brecht M."/>
            <person name="Buhrmester J."/>
            <person name="Chernikova T.N."/>
            <person name="Denaro R."/>
            <person name="Ferrer M."/>
            <person name="Gertler C."/>
            <person name="Goesmann A."/>
            <person name="Golyshina O.V."/>
            <person name="Kaminski F."/>
            <person name="Khachane A.N."/>
            <person name="Lang S."/>
            <person name="Linke B."/>
            <person name="McHardy A.C."/>
            <person name="Meyer F."/>
            <person name="Nechitaylo T."/>
            <person name="Puehler A."/>
            <person name="Regenhardt D."/>
            <person name="Rupp O."/>
            <person name="Sabirova J.S."/>
            <person name="Selbitschka W."/>
            <person name="Yakimov M.M."/>
            <person name="Timmis K.N."/>
            <person name="Vorhoelter F.-J."/>
            <person name="Weidner S."/>
            <person name="Kaiser O."/>
            <person name="Golyshin P.N."/>
        </authorList>
    </citation>
    <scope>NUCLEOTIDE SEQUENCE [LARGE SCALE GENOMIC DNA]</scope>
    <source>
        <strain evidence="5">ATCC 700651 / DSM 11573 / NCIMB 13689 / SK2</strain>
    </source>
</reference>
<dbReference type="EMBL" id="AM286690">
    <property type="protein sequence ID" value="CAL18022.1"/>
    <property type="molecule type" value="Genomic_DNA"/>
</dbReference>
<name>Q0VLC6_ALCBS</name>
<sequence>MKKYLAVMALGLLASSAWGEAKPSGFMLGAGVSFDTSNFADEIEDQLDRTGPGYSVDDDGAATGKDIYLGYAFGGASSLRLGYKWFGSQEGEVHQYGVKTGEYEVDADGMYMAADLLFPLSETFFLGGTLGIQNWDGEVTARNPLSSMKSSSDGRDFFYGVRAKFLFNEKRGGVVIGYNRYSFEDENGDDLEYDSLQIGLEGYFY</sequence>
<dbReference type="RefSeq" id="WP_011589845.1">
    <property type="nucleotide sequence ID" value="NC_008260.1"/>
</dbReference>
<dbReference type="InterPro" id="IPR027385">
    <property type="entry name" value="Beta-barrel_OMP"/>
</dbReference>
<organism evidence="4 5">
    <name type="scientific">Alcanivorax borkumensis (strain ATCC 700651 / DSM 11573 / NCIMB 13689 / SK2)</name>
    <dbReference type="NCBI Taxonomy" id="393595"/>
    <lineage>
        <taxon>Bacteria</taxon>
        <taxon>Pseudomonadati</taxon>
        <taxon>Pseudomonadota</taxon>
        <taxon>Gammaproteobacteria</taxon>
        <taxon>Oceanospirillales</taxon>
        <taxon>Alcanivoracaceae</taxon>
        <taxon>Alcanivorax</taxon>
    </lineage>
</organism>
<evidence type="ECO:0000313" key="5">
    <source>
        <dbReference type="Proteomes" id="UP000008871"/>
    </source>
</evidence>
<dbReference type="KEGG" id="abo:ABO_2574"/>
<dbReference type="InterPro" id="IPR011250">
    <property type="entry name" value="OMP/PagP_B-barrel"/>
</dbReference>
<evidence type="ECO:0000256" key="1">
    <source>
        <dbReference type="ARBA" id="ARBA00022729"/>
    </source>
</evidence>
<dbReference type="Pfam" id="PF13505">
    <property type="entry name" value="OMP_b-brl"/>
    <property type="match status" value="1"/>
</dbReference>
<accession>Q0VLC6</accession>
<evidence type="ECO:0000256" key="2">
    <source>
        <dbReference type="SAM" id="SignalP"/>
    </source>
</evidence>
<gene>
    <name evidence="4" type="ordered locus">ABO_2574</name>
</gene>
<dbReference type="Proteomes" id="UP000008871">
    <property type="component" value="Chromosome"/>
</dbReference>
<evidence type="ECO:0000313" key="4">
    <source>
        <dbReference type="EMBL" id="CAL18022.1"/>
    </source>
</evidence>
<dbReference type="HOGENOM" id="CLU_1615538_0_0_6"/>
<dbReference type="AlphaFoldDB" id="Q0VLC6"/>
<proteinExistence type="predicted"/>
<dbReference type="Gene3D" id="2.40.160.20">
    <property type="match status" value="1"/>
</dbReference>
<dbReference type="SUPFAM" id="SSF56925">
    <property type="entry name" value="OMPA-like"/>
    <property type="match status" value="1"/>
</dbReference>
<evidence type="ECO:0000259" key="3">
    <source>
        <dbReference type="Pfam" id="PF13505"/>
    </source>
</evidence>
<feature type="signal peptide" evidence="2">
    <location>
        <begin position="1"/>
        <end position="19"/>
    </location>
</feature>
<feature type="domain" description="Outer membrane protein beta-barrel" evidence="3">
    <location>
        <begin position="6"/>
        <end position="204"/>
    </location>
</feature>
<keyword evidence="5" id="KW-1185">Reference proteome</keyword>